<evidence type="ECO:0000313" key="2">
    <source>
        <dbReference type="Proteomes" id="UP000754883"/>
    </source>
</evidence>
<reference evidence="2" key="1">
    <citation type="submission" date="2019-06" db="EMBL/GenBank/DDBJ databases">
        <authorList>
            <person name="Broberg M."/>
        </authorList>
    </citation>
    <scope>NUCLEOTIDE SEQUENCE [LARGE SCALE GENOMIC DNA]</scope>
</reference>
<sequence length="102" mass="12520">MCSYEYVQYQCGCKKPREFSQCSRLYKRNEKTRCDEPKIYVVDSRNRCPKHLMSESSFLEKFYNLAVIPRKKQRRIQFVEDPALVKFVERDVVREHHHRHCY</sequence>
<reference evidence="1 2" key="2">
    <citation type="submission" date="2021-10" db="EMBL/GenBank/DDBJ databases">
        <authorList>
            <person name="Piombo E."/>
        </authorList>
    </citation>
    <scope>NUCLEOTIDE SEQUENCE [LARGE SCALE GENOMIC DNA]</scope>
</reference>
<gene>
    <name evidence="1" type="ORF">CBYS24578_00008987</name>
</gene>
<evidence type="ECO:0000313" key="1">
    <source>
        <dbReference type="EMBL" id="CAG9977951.1"/>
    </source>
</evidence>
<dbReference type="Proteomes" id="UP000754883">
    <property type="component" value="Unassembled WGS sequence"/>
</dbReference>
<protein>
    <submittedName>
        <fullName evidence="1">Uncharacterized protein</fullName>
    </submittedName>
</protein>
<dbReference type="OrthoDB" id="5131100at2759"/>
<name>A0A9N9U3M8_9HYPO</name>
<comment type="caution">
    <text evidence="1">The sequence shown here is derived from an EMBL/GenBank/DDBJ whole genome shotgun (WGS) entry which is preliminary data.</text>
</comment>
<keyword evidence="2" id="KW-1185">Reference proteome</keyword>
<dbReference type="EMBL" id="CABFNO020001298">
    <property type="protein sequence ID" value="CAG9977951.1"/>
    <property type="molecule type" value="Genomic_DNA"/>
</dbReference>
<accession>A0A9N9U3M8</accession>
<proteinExistence type="predicted"/>
<organism evidence="1 2">
    <name type="scientific">Clonostachys byssicola</name>
    <dbReference type="NCBI Taxonomy" id="160290"/>
    <lineage>
        <taxon>Eukaryota</taxon>
        <taxon>Fungi</taxon>
        <taxon>Dikarya</taxon>
        <taxon>Ascomycota</taxon>
        <taxon>Pezizomycotina</taxon>
        <taxon>Sordariomycetes</taxon>
        <taxon>Hypocreomycetidae</taxon>
        <taxon>Hypocreales</taxon>
        <taxon>Bionectriaceae</taxon>
        <taxon>Clonostachys</taxon>
    </lineage>
</organism>
<dbReference type="AlphaFoldDB" id="A0A9N9U3M8"/>